<dbReference type="RefSeq" id="WP_123269276.1">
    <property type="nucleotide sequence ID" value="NZ_RJJQ01000001.1"/>
</dbReference>
<dbReference type="Proteomes" id="UP000271678">
    <property type="component" value="Unassembled WGS sequence"/>
</dbReference>
<dbReference type="EMBL" id="RJJQ01000001">
    <property type="protein sequence ID" value="RNI25083.1"/>
    <property type="molecule type" value="Genomic_DNA"/>
</dbReference>
<gene>
    <name evidence="2" type="ORF">EFY87_00025</name>
</gene>
<accession>A0A3M9MJP3</accession>
<comment type="caution">
    <text evidence="2">The sequence shown here is derived from an EMBL/GenBank/DDBJ whole genome shotgun (WGS) entry which is preliminary data.</text>
</comment>
<dbReference type="Pfam" id="PF10088">
    <property type="entry name" value="DUF2326"/>
    <property type="match status" value="1"/>
</dbReference>
<evidence type="ECO:0000313" key="3">
    <source>
        <dbReference type="Proteomes" id="UP000271678"/>
    </source>
</evidence>
<sequence>MRVLGVGPGDLKTVPDFARGRVVGVRPPMQGVLVIPAAKPIGDATETAELVTAVRAELHERAKSLDDPIALFGELGSEIYTDREADLLIETTDKGILKVTPRVSGDSSTGVRSVETFMFDMVCLISAIKNERAPRILVHDSHLFDAIDGRQVASCLNIGARLAEQYGFQYVVTLNSDFLELVTAQSDGAFDADPYIMSTRLTDATDDGGLFGLRFD</sequence>
<protein>
    <submittedName>
        <fullName evidence="2">DUF2326 domain-containing protein</fullName>
    </submittedName>
</protein>
<organism evidence="2 3">
    <name type="scientific">Flexivirga caeni</name>
    <dbReference type="NCBI Taxonomy" id="2294115"/>
    <lineage>
        <taxon>Bacteria</taxon>
        <taxon>Bacillati</taxon>
        <taxon>Actinomycetota</taxon>
        <taxon>Actinomycetes</taxon>
        <taxon>Micrococcales</taxon>
        <taxon>Dermacoccaceae</taxon>
        <taxon>Flexivirga</taxon>
    </lineage>
</organism>
<dbReference type="AlphaFoldDB" id="A0A3M9MJP3"/>
<evidence type="ECO:0000259" key="1">
    <source>
        <dbReference type="Pfam" id="PF10088"/>
    </source>
</evidence>
<dbReference type="OrthoDB" id="7314834at2"/>
<keyword evidence="3" id="KW-1185">Reference proteome</keyword>
<dbReference type="InterPro" id="IPR018760">
    <property type="entry name" value="DUF2326"/>
</dbReference>
<name>A0A3M9MJP3_9MICO</name>
<evidence type="ECO:0000313" key="2">
    <source>
        <dbReference type="EMBL" id="RNI25083.1"/>
    </source>
</evidence>
<reference evidence="2 3" key="1">
    <citation type="submission" date="2018-11" db="EMBL/GenBank/DDBJ databases">
        <title>Draft genome of Simplicispira Flexivirga sp. BO-16.</title>
        <authorList>
            <person name="Im W.T."/>
        </authorList>
    </citation>
    <scope>NUCLEOTIDE SEQUENCE [LARGE SCALE GENOMIC DNA]</scope>
    <source>
        <strain evidence="2 3">BO-16</strain>
    </source>
</reference>
<proteinExistence type="predicted"/>
<feature type="domain" description="DUF2326" evidence="1">
    <location>
        <begin position="78"/>
        <end position="215"/>
    </location>
</feature>